<dbReference type="Proteomes" id="UP000622552">
    <property type="component" value="Unassembled WGS sequence"/>
</dbReference>
<accession>A0A8J7GI78</accession>
<reference evidence="2" key="1">
    <citation type="submission" date="2020-11" db="EMBL/GenBank/DDBJ databases">
        <title>Sequencing the genomes of 1000 actinobacteria strains.</title>
        <authorList>
            <person name="Klenk H.-P."/>
        </authorList>
    </citation>
    <scope>NUCLEOTIDE SEQUENCE</scope>
    <source>
        <strain evidence="2">DSM 45356</strain>
    </source>
</reference>
<evidence type="ECO:0000313" key="3">
    <source>
        <dbReference type="Proteomes" id="UP000622552"/>
    </source>
</evidence>
<sequence length="476" mass="52364">MPLAPEHQLARLVAEHQRDLRQLREFADYYDNDPPYAYMVPELIAELGDRLQQLLINWPRLVVDTAEERADVLGFRVAGVPKADGDLWDIWQANNLDEASSQAHTDAMVMGRAFMIISANPEPDRPPLITAESPLETHAILDPATRRVTSAYKAWTTDGDGDGPPVEHATLYLPNETRWYVKTSGGEWVDDPEFEADEHQLGRVPVVPIVNRPRLRRPLGQSELVDVIPLVNGANKIGTDMMTSAEFHSMPRRWALGFGPEDFQDAQGRPVSTWSKIAGRIWASTRTRSEGAEVGQFPEADLANFHSTLRALATLVASLYGLPPTYMGLSFDNPPSADGVRSLEARLIKRVERKSRPWSGSHEDTMRFADRFVTGVWRPELVRLETIWRDPATPTRAQASDAAVKLYTSGISTKRQAREDVGYTVEQIDRMEADDAAALASDPIGQMTRALSAGQEGASAPGSAGSGSTGSAGGTE</sequence>
<name>A0A8J7GI78_9ACTN</name>
<proteinExistence type="predicted"/>
<dbReference type="Pfam" id="PF05133">
    <property type="entry name" value="SPP1_portal"/>
    <property type="match status" value="1"/>
</dbReference>
<feature type="compositionally biased region" description="Low complexity" evidence="1">
    <location>
        <begin position="452"/>
        <end position="463"/>
    </location>
</feature>
<evidence type="ECO:0008006" key="4">
    <source>
        <dbReference type="Google" id="ProtNLM"/>
    </source>
</evidence>
<gene>
    <name evidence="2" type="ORF">IW245_007317</name>
</gene>
<dbReference type="InterPro" id="IPR021145">
    <property type="entry name" value="Portal_protein_SPP1_Gp6-like"/>
</dbReference>
<feature type="region of interest" description="Disordered" evidence="1">
    <location>
        <begin position="450"/>
        <end position="476"/>
    </location>
</feature>
<evidence type="ECO:0000256" key="1">
    <source>
        <dbReference type="SAM" id="MobiDB-lite"/>
    </source>
</evidence>
<keyword evidence="3" id="KW-1185">Reference proteome</keyword>
<feature type="compositionally biased region" description="Gly residues" evidence="1">
    <location>
        <begin position="464"/>
        <end position="476"/>
    </location>
</feature>
<protein>
    <recommendedName>
        <fullName evidence="4">Phage portal protein</fullName>
    </recommendedName>
</protein>
<dbReference type="EMBL" id="JADOUF010000001">
    <property type="protein sequence ID" value="MBG6141123.1"/>
    <property type="molecule type" value="Genomic_DNA"/>
</dbReference>
<dbReference type="RefSeq" id="WP_197007587.1">
    <property type="nucleotide sequence ID" value="NZ_BONS01000046.1"/>
</dbReference>
<evidence type="ECO:0000313" key="2">
    <source>
        <dbReference type="EMBL" id="MBG6141123.1"/>
    </source>
</evidence>
<organism evidence="2 3">
    <name type="scientific">Longispora fulva</name>
    <dbReference type="NCBI Taxonomy" id="619741"/>
    <lineage>
        <taxon>Bacteria</taxon>
        <taxon>Bacillati</taxon>
        <taxon>Actinomycetota</taxon>
        <taxon>Actinomycetes</taxon>
        <taxon>Micromonosporales</taxon>
        <taxon>Micromonosporaceae</taxon>
        <taxon>Longispora</taxon>
    </lineage>
</organism>
<comment type="caution">
    <text evidence="2">The sequence shown here is derived from an EMBL/GenBank/DDBJ whole genome shotgun (WGS) entry which is preliminary data.</text>
</comment>
<dbReference type="AlphaFoldDB" id="A0A8J7GI78"/>